<dbReference type="EMBL" id="PSQE01000008">
    <property type="protein sequence ID" value="RHN38924.1"/>
    <property type="molecule type" value="Genomic_DNA"/>
</dbReference>
<keyword evidence="1" id="KW-0472">Membrane</keyword>
<comment type="caution">
    <text evidence="2">The sequence shown here is derived from an EMBL/GenBank/DDBJ whole genome shotgun (WGS) entry which is preliminary data.</text>
</comment>
<accession>A0A396GH15</accession>
<evidence type="ECO:0008006" key="3">
    <source>
        <dbReference type="Google" id="ProtNLM"/>
    </source>
</evidence>
<evidence type="ECO:0000256" key="1">
    <source>
        <dbReference type="SAM" id="Phobius"/>
    </source>
</evidence>
<keyword evidence="1" id="KW-0812">Transmembrane</keyword>
<sequence length="125" mass="14806">MEKMTTEKEHIEEIRREKFSIGEKRANPLIEDLHQAVKNLSAELYSTNVHFVKELIQVPYLVSFHLFNFSLIFIHAQSMLAIYLIMHMNHSIIGVYDITLFLNLSSSTIFLYTSIKLYLTYWIFM</sequence>
<feature type="transmembrane region" description="Helical" evidence="1">
    <location>
        <begin position="66"/>
        <end position="86"/>
    </location>
</feature>
<dbReference type="Proteomes" id="UP000265566">
    <property type="component" value="Chromosome 8"/>
</dbReference>
<organism evidence="2">
    <name type="scientific">Medicago truncatula</name>
    <name type="common">Barrel medic</name>
    <name type="synonym">Medicago tribuloides</name>
    <dbReference type="NCBI Taxonomy" id="3880"/>
    <lineage>
        <taxon>Eukaryota</taxon>
        <taxon>Viridiplantae</taxon>
        <taxon>Streptophyta</taxon>
        <taxon>Embryophyta</taxon>
        <taxon>Tracheophyta</taxon>
        <taxon>Spermatophyta</taxon>
        <taxon>Magnoliopsida</taxon>
        <taxon>eudicotyledons</taxon>
        <taxon>Gunneridae</taxon>
        <taxon>Pentapetalae</taxon>
        <taxon>rosids</taxon>
        <taxon>fabids</taxon>
        <taxon>Fabales</taxon>
        <taxon>Fabaceae</taxon>
        <taxon>Papilionoideae</taxon>
        <taxon>50 kb inversion clade</taxon>
        <taxon>NPAAA clade</taxon>
        <taxon>Hologalegina</taxon>
        <taxon>IRL clade</taxon>
        <taxon>Trifolieae</taxon>
        <taxon>Medicago</taxon>
    </lineage>
</organism>
<feature type="transmembrane region" description="Helical" evidence="1">
    <location>
        <begin position="98"/>
        <end position="124"/>
    </location>
</feature>
<dbReference type="AlphaFoldDB" id="A0A396GH15"/>
<name>A0A396GH15_MEDTR</name>
<keyword evidence="1" id="KW-1133">Transmembrane helix</keyword>
<protein>
    <recommendedName>
        <fullName evidence="3">Transmembrane protein</fullName>
    </recommendedName>
</protein>
<reference evidence="2" key="1">
    <citation type="journal article" date="2018" name="Nat. Plants">
        <title>Whole-genome landscape of Medicago truncatula symbiotic genes.</title>
        <authorList>
            <person name="Pecrix Y."/>
            <person name="Gamas P."/>
            <person name="Carrere S."/>
        </authorList>
    </citation>
    <scope>NUCLEOTIDE SEQUENCE</scope>
    <source>
        <tissue evidence="2">Leaves</tissue>
    </source>
</reference>
<dbReference type="Gramene" id="rna44901">
    <property type="protein sequence ID" value="RHN38924.1"/>
    <property type="gene ID" value="gene44901"/>
</dbReference>
<gene>
    <name evidence="2" type="ORF">MtrunA17_Chr8g0338341</name>
</gene>
<evidence type="ECO:0000313" key="2">
    <source>
        <dbReference type="EMBL" id="RHN38924.1"/>
    </source>
</evidence>
<proteinExistence type="predicted"/>